<dbReference type="eggNOG" id="ENOG5030INM">
    <property type="taxonomic scope" value="Bacteria"/>
</dbReference>
<name>A0A0L6JRV5_9FIRM</name>
<accession>A0A0L6JRV5</accession>
<dbReference type="Pfam" id="PF23750">
    <property type="entry name" value="RsgI_M"/>
    <property type="match status" value="1"/>
</dbReference>
<protein>
    <recommendedName>
        <fullName evidence="9">RsgI N-terminal anti-sigma domain-containing protein</fullName>
    </recommendedName>
</protein>
<keyword evidence="6" id="KW-0175">Coiled coil</keyword>
<dbReference type="Proteomes" id="UP000036923">
    <property type="component" value="Unassembled WGS sequence"/>
</dbReference>
<evidence type="ECO:0000313" key="10">
    <source>
        <dbReference type="EMBL" id="KNY28127.1"/>
    </source>
</evidence>
<feature type="compositionally biased region" description="Basic and acidic residues" evidence="7">
    <location>
        <begin position="354"/>
        <end position="365"/>
    </location>
</feature>
<evidence type="ECO:0000259" key="9">
    <source>
        <dbReference type="PROSITE" id="PS51849"/>
    </source>
</evidence>
<dbReference type="EMBL" id="LGTC01000001">
    <property type="protein sequence ID" value="KNY28127.1"/>
    <property type="molecule type" value="Genomic_DNA"/>
</dbReference>
<reference evidence="11" key="1">
    <citation type="submission" date="2015-07" db="EMBL/GenBank/DDBJ databases">
        <title>Near-Complete Genome Sequence of the Cellulolytic Bacterium Bacteroides (Pseudobacteroides) cellulosolvens ATCC 35603.</title>
        <authorList>
            <person name="Dassa B."/>
            <person name="Utturkar S.M."/>
            <person name="Klingeman D.M."/>
            <person name="Hurt R.A."/>
            <person name="Keller M."/>
            <person name="Xu J."/>
            <person name="Reddy Y.H.K."/>
            <person name="Borovok I."/>
            <person name="Grinberg I.R."/>
            <person name="Lamed R."/>
            <person name="Zhivin O."/>
            <person name="Bayer E.A."/>
            <person name="Brown S.D."/>
        </authorList>
    </citation>
    <scope>NUCLEOTIDE SEQUENCE [LARGE SCALE GENOMIC DNA]</scope>
    <source>
        <strain evidence="11">DSM 2933</strain>
    </source>
</reference>
<evidence type="ECO:0000256" key="7">
    <source>
        <dbReference type="SAM" id="MobiDB-lite"/>
    </source>
</evidence>
<dbReference type="RefSeq" id="WP_036939168.1">
    <property type="nucleotide sequence ID" value="NZ_JQKC01000008.1"/>
</dbReference>
<evidence type="ECO:0000256" key="4">
    <source>
        <dbReference type="ARBA" id="ARBA00022989"/>
    </source>
</evidence>
<evidence type="ECO:0000256" key="5">
    <source>
        <dbReference type="ARBA" id="ARBA00023136"/>
    </source>
</evidence>
<evidence type="ECO:0000313" key="11">
    <source>
        <dbReference type="Proteomes" id="UP000036923"/>
    </source>
</evidence>
<feature type="region of interest" description="Disordered" evidence="7">
    <location>
        <begin position="287"/>
        <end position="521"/>
    </location>
</feature>
<dbReference type="AlphaFoldDB" id="A0A0L6JRV5"/>
<dbReference type="OrthoDB" id="9800626at2"/>
<feature type="domain" description="RsgI N-terminal anti-sigma" evidence="9">
    <location>
        <begin position="3"/>
        <end position="50"/>
    </location>
</feature>
<keyword evidence="11" id="KW-1185">Reference proteome</keyword>
<feature type="compositionally biased region" description="Low complexity" evidence="7">
    <location>
        <begin position="414"/>
        <end position="430"/>
    </location>
</feature>
<feature type="compositionally biased region" description="Polar residues" evidence="7">
    <location>
        <begin position="478"/>
        <end position="496"/>
    </location>
</feature>
<feature type="compositionally biased region" description="Low complexity" evidence="7">
    <location>
        <begin position="303"/>
        <end position="334"/>
    </location>
</feature>
<evidence type="ECO:0000256" key="6">
    <source>
        <dbReference type="SAM" id="Coils"/>
    </source>
</evidence>
<keyword evidence="4 8" id="KW-1133">Transmembrane helix</keyword>
<evidence type="ECO:0000256" key="3">
    <source>
        <dbReference type="ARBA" id="ARBA00022692"/>
    </source>
</evidence>
<feature type="compositionally biased region" description="Basic and acidic residues" evidence="7">
    <location>
        <begin position="394"/>
        <end position="413"/>
    </location>
</feature>
<keyword evidence="5 8" id="KW-0472">Membrane</keyword>
<comment type="caution">
    <text evidence="10">The sequence shown here is derived from an EMBL/GenBank/DDBJ whole genome shotgun (WGS) entry which is preliminary data.</text>
</comment>
<organism evidence="10 11">
    <name type="scientific">Pseudobacteroides cellulosolvens ATCC 35603 = DSM 2933</name>
    <dbReference type="NCBI Taxonomy" id="398512"/>
    <lineage>
        <taxon>Bacteria</taxon>
        <taxon>Bacillati</taxon>
        <taxon>Bacillota</taxon>
        <taxon>Clostridia</taxon>
        <taxon>Eubacteriales</taxon>
        <taxon>Oscillospiraceae</taxon>
        <taxon>Pseudobacteroides</taxon>
    </lineage>
</organism>
<comment type="subcellular location">
    <subcellularLocation>
        <location evidence="1">Cell membrane</location>
        <topology evidence="1">Single-pass membrane protein</topology>
    </subcellularLocation>
</comment>
<dbReference type="InterPro" id="IPR055431">
    <property type="entry name" value="RsgI_M"/>
</dbReference>
<keyword evidence="2" id="KW-1003">Cell membrane</keyword>
<dbReference type="STRING" id="398512.Bccel_3398"/>
<feature type="compositionally biased region" description="Low complexity" evidence="7">
    <location>
        <begin position="462"/>
        <end position="476"/>
    </location>
</feature>
<feature type="transmembrane region" description="Helical" evidence="8">
    <location>
        <begin position="64"/>
        <end position="84"/>
    </location>
</feature>
<proteinExistence type="predicted"/>
<evidence type="ECO:0000256" key="8">
    <source>
        <dbReference type="SAM" id="Phobius"/>
    </source>
</evidence>
<sequence length="521" mass="56922">MRSKGIVLEIDKIGAVVINNEGNYIRIKKNNKLIPGVLVEYTENDVINKKQTLFLRVLRENSKIAYAIGSAAVFIFIVALFAIISRQALGSTFAYIDVDINPSVEFKINKSNSIVGVKSLNKDGEKLCQSIDFIGKKVENGIVEIINRSAELGYFKDKNRLVLVAGALQVDGKMSTEKYEKLNKEMEDLIGNIKDKIKHENKEVQLVAFHTSPIKLKEAHVKNMSLGRYSLYDNADNQGIKLALEDAKKLKISDLFNLLPTKDYTYFEEEQRQEAIDKEEIKEIIKDDKVSSKNKQQDEEIASNKSESSTKNSKGNNSTVTKEPATKNNNSSKSVSTATPEPTPGATHGNINYDRNDKKNNENKPDSTPVNRGKSDVTAIAQIQTPTPLISRPSENKTESKEPQDKNDNEDSNKSNNGNGNSNKENSTKNNNKHTPEPAAITPIPEVSDATPKATPVTNAGNSSSSPSVNTSQVPSAVISTPAPTASSGKNNSGRNETAPGQVKKNSDSSSKGQGSKNGKN</sequence>
<dbReference type="PROSITE" id="PS51849">
    <property type="entry name" value="RSGI_N"/>
    <property type="match status" value="1"/>
</dbReference>
<feature type="compositionally biased region" description="Low complexity" evidence="7">
    <location>
        <begin position="508"/>
        <end position="521"/>
    </location>
</feature>
<gene>
    <name evidence="10" type="ORF">Bccel_3398</name>
</gene>
<feature type="compositionally biased region" description="Basic and acidic residues" evidence="7">
    <location>
        <begin position="287"/>
        <end position="298"/>
    </location>
</feature>
<feature type="coiled-coil region" evidence="6">
    <location>
        <begin position="176"/>
        <end position="203"/>
    </location>
</feature>
<dbReference type="GO" id="GO:0005886">
    <property type="term" value="C:plasma membrane"/>
    <property type="evidence" value="ECO:0007669"/>
    <property type="project" value="UniProtKB-SubCell"/>
</dbReference>
<evidence type="ECO:0000256" key="2">
    <source>
        <dbReference type="ARBA" id="ARBA00022475"/>
    </source>
</evidence>
<keyword evidence="3 8" id="KW-0812">Transmembrane</keyword>
<dbReference type="InterPro" id="IPR024449">
    <property type="entry name" value="Anti-sigma_RsgI_N"/>
</dbReference>
<evidence type="ECO:0000256" key="1">
    <source>
        <dbReference type="ARBA" id="ARBA00004162"/>
    </source>
</evidence>